<keyword evidence="2" id="KW-0238">DNA-binding</keyword>
<dbReference type="Gene3D" id="2.60.120.10">
    <property type="entry name" value="Jelly Rolls"/>
    <property type="match status" value="1"/>
</dbReference>
<organism evidence="6 7">
    <name type="scientific">Streptomyces milbemycinicus</name>
    <dbReference type="NCBI Taxonomy" id="476552"/>
    <lineage>
        <taxon>Bacteria</taxon>
        <taxon>Bacillati</taxon>
        <taxon>Actinomycetota</taxon>
        <taxon>Actinomycetes</taxon>
        <taxon>Kitasatosporales</taxon>
        <taxon>Streptomycetaceae</taxon>
        <taxon>Streptomyces</taxon>
    </lineage>
</organism>
<reference evidence="6 7" key="1">
    <citation type="submission" date="2024-11" db="EMBL/GenBank/DDBJ databases">
        <title>The Natural Products Discovery Center: Release of the First 8490 Sequenced Strains for Exploring Actinobacteria Biosynthetic Diversity.</title>
        <authorList>
            <person name="Kalkreuter E."/>
            <person name="Kautsar S.A."/>
            <person name="Yang D."/>
            <person name="Bader C.D."/>
            <person name="Teijaro C.N."/>
            <person name="Fluegel L."/>
            <person name="Davis C.M."/>
            <person name="Simpson J.R."/>
            <person name="Lauterbach L."/>
            <person name="Steele A.D."/>
            <person name="Gui C."/>
            <person name="Meng S."/>
            <person name="Li G."/>
            <person name="Viehrig K."/>
            <person name="Ye F."/>
            <person name="Su P."/>
            <person name="Kiefer A.F."/>
            <person name="Nichols A."/>
            <person name="Cepeda A.J."/>
            <person name="Yan W."/>
            <person name="Fan B."/>
            <person name="Jiang Y."/>
            <person name="Adhikari A."/>
            <person name="Zheng C.-J."/>
            <person name="Schuster L."/>
            <person name="Cowan T.M."/>
            <person name="Smanski M.J."/>
            <person name="Chevrette M.G."/>
            <person name="De Carvalho L.P.S."/>
            <person name="Shen B."/>
        </authorList>
    </citation>
    <scope>NUCLEOTIDE SEQUENCE [LARGE SCALE GENOMIC DNA]</scope>
    <source>
        <strain evidence="6 7">NPDC020863</strain>
    </source>
</reference>
<dbReference type="InterPro" id="IPR014710">
    <property type="entry name" value="RmlC-like_jellyroll"/>
</dbReference>
<dbReference type="Pfam" id="PF00027">
    <property type="entry name" value="cNMP_binding"/>
    <property type="match status" value="1"/>
</dbReference>
<keyword evidence="7" id="KW-1185">Reference proteome</keyword>
<dbReference type="InterPro" id="IPR000595">
    <property type="entry name" value="cNMP-bd_dom"/>
</dbReference>
<dbReference type="InterPro" id="IPR036390">
    <property type="entry name" value="WH_DNA-bd_sf"/>
</dbReference>
<feature type="domain" description="Cyclic nucleotide-binding" evidence="4">
    <location>
        <begin position="17"/>
        <end position="137"/>
    </location>
</feature>
<evidence type="ECO:0000256" key="3">
    <source>
        <dbReference type="ARBA" id="ARBA00023163"/>
    </source>
</evidence>
<dbReference type="SUPFAM" id="SSF46785">
    <property type="entry name" value="Winged helix' DNA-binding domain"/>
    <property type="match status" value="1"/>
</dbReference>
<dbReference type="Proteomes" id="UP001620295">
    <property type="component" value="Unassembled WGS sequence"/>
</dbReference>
<dbReference type="SMART" id="SM00419">
    <property type="entry name" value="HTH_CRP"/>
    <property type="match status" value="1"/>
</dbReference>
<evidence type="ECO:0000256" key="2">
    <source>
        <dbReference type="ARBA" id="ARBA00023125"/>
    </source>
</evidence>
<dbReference type="PANTHER" id="PTHR24567">
    <property type="entry name" value="CRP FAMILY TRANSCRIPTIONAL REGULATORY PROTEIN"/>
    <property type="match status" value="1"/>
</dbReference>
<dbReference type="PROSITE" id="PS51063">
    <property type="entry name" value="HTH_CRP_2"/>
    <property type="match status" value="1"/>
</dbReference>
<comment type="caution">
    <text evidence="6">The sequence shown here is derived from an EMBL/GenBank/DDBJ whole genome shotgun (WGS) entry which is preliminary data.</text>
</comment>
<dbReference type="Pfam" id="PF13545">
    <property type="entry name" value="HTH_Crp_2"/>
    <property type="match status" value="1"/>
</dbReference>
<dbReference type="PROSITE" id="PS50042">
    <property type="entry name" value="CNMP_BINDING_3"/>
    <property type="match status" value="1"/>
</dbReference>
<dbReference type="CDD" id="cd00038">
    <property type="entry name" value="CAP_ED"/>
    <property type="match status" value="1"/>
</dbReference>
<dbReference type="SMART" id="SM00100">
    <property type="entry name" value="cNMP"/>
    <property type="match status" value="1"/>
</dbReference>
<protein>
    <submittedName>
        <fullName evidence="6">Crp/Fnr family transcriptional regulator</fullName>
    </submittedName>
</protein>
<proteinExistence type="predicted"/>
<evidence type="ECO:0000313" key="6">
    <source>
        <dbReference type="EMBL" id="MFK4271128.1"/>
    </source>
</evidence>
<keyword evidence="1" id="KW-0805">Transcription regulation</keyword>
<dbReference type="Gene3D" id="1.10.10.10">
    <property type="entry name" value="Winged helix-like DNA-binding domain superfamily/Winged helix DNA-binding domain"/>
    <property type="match status" value="1"/>
</dbReference>
<dbReference type="PRINTS" id="PR00034">
    <property type="entry name" value="HTHCRP"/>
</dbReference>
<evidence type="ECO:0000259" key="4">
    <source>
        <dbReference type="PROSITE" id="PS50042"/>
    </source>
</evidence>
<gene>
    <name evidence="6" type="ORF">ACI2L5_40330</name>
</gene>
<sequence length="243" mass="25620">MAGDEPLTWRALGAVPLFASLPEARLRELWAASVPRGHPVGSVLRSAGAPADHLLVLLRGRVAATGTTGGGRVVRYGQWDGPCALDKVALLDGRGHTATFTALTCCAVRSVRRDRFLGLVDDTAAVRAHVFAVLARQARAQQRRLTETATLPAEARLAGWLLAQAAALARGAPGPARVRIPGTQQALADTLGVTRVTVNRALARLRRDGLIRVEGDCVHLLAPESLALRAGDGGEHRNGDQGL</sequence>
<dbReference type="PANTHER" id="PTHR24567:SF68">
    <property type="entry name" value="DNA-BINDING TRANSCRIPTIONAL DUAL REGULATOR CRP"/>
    <property type="match status" value="1"/>
</dbReference>
<evidence type="ECO:0000256" key="1">
    <source>
        <dbReference type="ARBA" id="ARBA00023015"/>
    </source>
</evidence>
<dbReference type="InterPro" id="IPR012318">
    <property type="entry name" value="HTH_CRP"/>
</dbReference>
<name>A0ABW8LZ09_9ACTN</name>
<dbReference type="InterPro" id="IPR018490">
    <property type="entry name" value="cNMP-bd_dom_sf"/>
</dbReference>
<evidence type="ECO:0000313" key="7">
    <source>
        <dbReference type="Proteomes" id="UP001620295"/>
    </source>
</evidence>
<accession>A0ABW8LZ09</accession>
<keyword evidence="3" id="KW-0804">Transcription</keyword>
<dbReference type="RefSeq" id="WP_358706616.1">
    <property type="nucleotide sequence ID" value="NZ_JBFACG010000031.1"/>
</dbReference>
<evidence type="ECO:0000259" key="5">
    <source>
        <dbReference type="PROSITE" id="PS51063"/>
    </source>
</evidence>
<feature type="domain" description="HTH crp-type" evidence="5">
    <location>
        <begin position="151"/>
        <end position="224"/>
    </location>
</feature>
<dbReference type="EMBL" id="JBJDQH010000016">
    <property type="protein sequence ID" value="MFK4271128.1"/>
    <property type="molecule type" value="Genomic_DNA"/>
</dbReference>
<dbReference type="InterPro" id="IPR036388">
    <property type="entry name" value="WH-like_DNA-bd_sf"/>
</dbReference>
<dbReference type="SUPFAM" id="SSF51206">
    <property type="entry name" value="cAMP-binding domain-like"/>
    <property type="match status" value="1"/>
</dbReference>
<dbReference type="InterPro" id="IPR050397">
    <property type="entry name" value="Env_Response_Regulators"/>
</dbReference>